<comment type="caution">
    <text evidence="1">The sequence shown here is derived from an EMBL/GenBank/DDBJ whole genome shotgun (WGS) entry which is preliminary data.</text>
</comment>
<reference evidence="2" key="1">
    <citation type="journal article" date="2019" name="Int. J. Syst. Evol. Microbiol.">
        <title>The Global Catalogue of Microorganisms (GCM) 10K type strain sequencing project: providing services to taxonomists for standard genome sequencing and annotation.</title>
        <authorList>
            <consortium name="The Broad Institute Genomics Platform"/>
            <consortium name="The Broad Institute Genome Sequencing Center for Infectious Disease"/>
            <person name="Wu L."/>
            <person name="Ma J."/>
        </authorList>
    </citation>
    <scope>NUCLEOTIDE SEQUENCE [LARGE SCALE GENOMIC DNA]</scope>
    <source>
        <strain evidence="2">CGMCC 1.12449</strain>
    </source>
</reference>
<sequence length="103" mass="11648">MLPEREEILQRDRTRKAMRQSLMADIEQAKIDLHPRTIGARWTAKQKARFVKTGEAAKQNITKNAPLVGIAGLAVLLFAARRPISDWIQRLQTGAPNDESDEE</sequence>
<proteinExistence type="predicted"/>
<evidence type="ECO:0008006" key="3">
    <source>
        <dbReference type="Google" id="ProtNLM"/>
    </source>
</evidence>
<evidence type="ECO:0000313" key="2">
    <source>
        <dbReference type="Proteomes" id="UP001597215"/>
    </source>
</evidence>
<accession>A0ABW4MBP6</accession>
<dbReference type="RefSeq" id="WP_381512204.1">
    <property type="nucleotide sequence ID" value="NZ_JBHUEL010000004.1"/>
</dbReference>
<evidence type="ECO:0000313" key="1">
    <source>
        <dbReference type="EMBL" id="MFD1766280.1"/>
    </source>
</evidence>
<protein>
    <recommendedName>
        <fullName evidence="3">DUF3618 domain-containing protein</fullName>
    </recommendedName>
</protein>
<dbReference type="EMBL" id="JBHUEL010000004">
    <property type="protein sequence ID" value="MFD1766280.1"/>
    <property type="molecule type" value="Genomic_DNA"/>
</dbReference>
<organism evidence="1 2">
    <name type="scientific">Sphingorhabdus buctiana</name>
    <dbReference type="NCBI Taxonomy" id="1508805"/>
    <lineage>
        <taxon>Bacteria</taxon>
        <taxon>Pseudomonadati</taxon>
        <taxon>Pseudomonadota</taxon>
        <taxon>Alphaproteobacteria</taxon>
        <taxon>Sphingomonadales</taxon>
        <taxon>Sphingomonadaceae</taxon>
        <taxon>Sphingorhabdus</taxon>
    </lineage>
</organism>
<name>A0ABW4MBP6_9SPHN</name>
<gene>
    <name evidence="1" type="ORF">ACFSAG_05430</name>
</gene>
<keyword evidence="2" id="KW-1185">Reference proteome</keyword>
<dbReference type="Proteomes" id="UP001597215">
    <property type="component" value="Unassembled WGS sequence"/>
</dbReference>